<dbReference type="PANTHER" id="PTHR42678">
    <property type="entry name" value="AMIDASE"/>
    <property type="match status" value="1"/>
</dbReference>
<dbReference type="SUPFAM" id="SSF75304">
    <property type="entry name" value="Amidase signature (AS) enzymes"/>
    <property type="match status" value="1"/>
</dbReference>
<dbReference type="AlphaFoldDB" id="A0A8J3N6F2"/>
<dbReference type="NCBIfam" id="NF005300">
    <property type="entry name" value="PRK06828.1"/>
    <property type="match status" value="1"/>
</dbReference>
<protein>
    <submittedName>
        <fullName evidence="2">Amidase</fullName>
    </submittedName>
</protein>
<accession>A0A8J3N6F2</accession>
<organism evidence="2 3">
    <name type="scientific">Reticulibacter mediterranei</name>
    <dbReference type="NCBI Taxonomy" id="2778369"/>
    <lineage>
        <taxon>Bacteria</taxon>
        <taxon>Bacillati</taxon>
        <taxon>Chloroflexota</taxon>
        <taxon>Ktedonobacteria</taxon>
        <taxon>Ktedonobacterales</taxon>
        <taxon>Reticulibacteraceae</taxon>
        <taxon>Reticulibacter</taxon>
    </lineage>
</organism>
<evidence type="ECO:0000313" key="3">
    <source>
        <dbReference type="Proteomes" id="UP000597444"/>
    </source>
</evidence>
<name>A0A8J3N6F2_9CHLR</name>
<dbReference type="NCBIfam" id="NF006006">
    <property type="entry name" value="PRK08137.1"/>
    <property type="match status" value="1"/>
</dbReference>
<reference evidence="2" key="1">
    <citation type="submission" date="2020-10" db="EMBL/GenBank/DDBJ databases">
        <title>Taxonomic study of unclassified bacteria belonging to the class Ktedonobacteria.</title>
        <authorList>
            <person name="Yabe S."/>
            <person name="Wang C.M."/>
            <person name="Zheng Y."/>
            <person name="Sakai Y."/>
            <person name="Cavaletti L."/>
            <person name="Monciardini P."/>
            <person name="Donadio S."/>
        </authorList>
    </citation>
    <scope>NUCLEOTIDE SEQUENCE</scope>
    <source>
        <strain evidence="2">ID150040</strain>
    </source>
</reference>
<evidence type="ECO:0000313" key="2">
    <source>
        <dbReference type="EMBL" id="GHO97360.1"/>
    </source>
</evidence>
<dbReference type="RefSeq" id="WP_220207923.1">
    <property type="nucleotide sequence ID" value="NZ_BNJK01000001.1"/>
</dbReference>
<dbReference type="EMBL" id="BNJK01000001">
    <property type="protein sequence ID" value="GHO97360.1"/>
    <property type="molecule type" value="Genomic_DNA"/>
</dbReference>
<proteinExistence type="predicted"/>
<dbReference type="Proteomes" id="UP000597444">
    <property type="component" value="Unassembled WGS sequence"/>
</dbReference>
<comment type="caution">
    <text evidence="2">The sequence shown here is derived from an EMBL/GenBank/DDBJ whole genome shotgun (WGS) entry which is preliminary data.</text>
</comment>
<dbReference type="InterPro" id="IPR036928">
    <property type="entry name" value="AS_sf"/>
</dbReference>
<gene>
    <name evidence="2" type="ORF">KSF_074080</name>
</gene>
<dbReference type="PANTHER" id="PTHR42678:SF34">
    <property type="entry name" value="OS04G0183300 PROTEIN"/>
    <property type="match status" value="1"/>
</dbReference>
<feature type="domain" description="Amidase" evidence="1">
    <location>
        <begin position="23"/>
        <end position="472"/>
    </location>
</feature>
<dbReference type="Pfam" id="PF01425">
    <property type="entry name" value="Amidase"/>
    <property type="match status" value="1"/>
</dbReference>
<sequence length="499" mass="53310">MEEATLAQLQAALESGQRTARQLVEFYLERIATLDRQGPQLHSVIEINPDALEIADQLDQERVQQGARGPLHGIPILLKESIATTDQVQTTAGSLALLGSRPAKEAFVGRRLRAAGAVILGKANLSEWANFRSTHSSSGWSSRGGQCRNPYILDRTPCGSSSGSAVAVAANLVAVALGTETDGSILSPASMNGVVGIKPTVGLVSRAGVVPISHSQDTVGPFGRTVADAALVLSVLAGQDPDDPATLANQSQHDYTQLLDPDGLRGARIGIPREVYCGYSAHADQIVNSAIEQMRKLGAEIIDPADIPTAKQMETSDAEMTVLLYEFKADLNRYLAELASSPVRTLAEIIAFNQEHAEQVLPYFGQELLLRAEATTTLDDPIYHAALETAQQLSRQEGIDAVLERYKLDALVMPSTVPAWCIDLINGDPSMGSSSQAAALAGYPAISVPAGEARGLPIGITFVGRAFSEPTLVKLAYAYEYHTRARRPPQFLPTLTIDQ</sequence>
<evidence type="ECO:0000259" key="1">
    <source>
        <dbReference type="Pfam" id="PF01425"/>
    </source>
</evidence>
<dbReference type="InterPro" id="IPR023631">
    <property type="entry name" value="Amidase_dom"/>
</dbReference>
<keyword evidence="3" id="KW-1185">Reference proteome</keyword>
<dbReference type="Gene3D" id="3.90.1300.10">
    <property type="entry name" value="Amidase signature (AS) domain"/>
    <property type="match status" value="1"/>
</dbReference>